<dbReference type="OrthoDB" id="5592106at2"/>
<sequence>MSHGKKGSESLSYKAPIKNFATHPVLKDYFKENSGFLSIQWVRISQNEQVDIHEHDVDTLMIACAGTCLLTGEVNKVFKEGDTVLIPKNFKHGLSSYGGELFWGLSLRFCATTQLLEQT</sequence>
<dbReference type="Proteomes" id="UP000293550">
    <property type="component" value="Unassembled WGS sequence"/>
</dbReference>
<keyword evidence="2" id="KW-1185">Reference proteome</keyword>
<organism evidence="1 2">
    <name type="scientific">Candidatus Finniella inopinata</name>
    <dbReference type="NCBI Taxonomy" id="1696036"/>
    <lineage>
        <taxon>Bacteria</taxon>
        <taxon>Pseudomonadati</taxon>
        <taxon>Pseudomonadota</taxon>
        <taxon>Alphaproteobacteria</taxon>
        <taxon>Holosporales</taxon>
        <taxon>Candidatus Paracaedibacteraceae</taxon>
        <taxon>Candidatus Finniella</taxon>
    </lineage>
</organism>
<dbReference type="InterPro" id="IPR011051">
    <property type="entry name" value="RmlC_Cupin_sf"/>
</dbReference>
<evidence type="ECO:0000313" key="1">
    <source>
        <dbReference type="EMBL" id="RZI45720.1"/>
    </source>
</evidence>
<dbReference type="EMBL" id="SCFB01000007">
    <property type="protein sequence ID" value="RZI45720.1"/>
    <property type="molecule type" value="Genomic_DNA"/>
</dbReference>
<gene>
    <name evidence="1" type="ORF">EQU50_06365</name>
</gene>
<evidence type="ECO:0000313" key="2">
    <source>
        <dbReference type="Proteomes" id="UP000293550"/>
    </source>
</evidence>
<dbReference type="InterPro" id="IPR014710">
    <property type="entry name" value="RmlC-like_jellyroll"/>
</dbReference>
<dbReference type="RefSeq" id="WP_130154298.1">
    <property type="nucleotide sequence ID" value="NZ_SCFB01000007.1"/>
</dbReference>
<dbReference type="Gene3D" id="2.60.120.10">
    <property type="entry name" value="Jelly Rolls"/>
    <property type="match status" value="1"/>
</dbReference>
<dbReference type="SUPFAM" id="SSF51182">
    <property type="entry name" value="RmlC-like cupins"/>
    <property type="match status" value="1"/>
</dbReference>
<reference evidence="1 2" key="1">
    <citation type="submission" date="2018-10" db="EMBL/GenBank/DDBJ databases">
        <title>An updated phylogeny of the Alphaproteobacteria reveals that the parasitic Rickettsiales and Holosporales have independent origins.</title>
        <authorList>
            <person name="Munoz-Gomez S.A."/>
            <person name="Hess S."/>
            <person name="Burger G."/>
            <person name="Lang B.F."/>
            <person name="Susko E."/>
            <person name="Slamovits C.H."/>
            <person name="Roger A.J."/>
        </authorList>
    </citation>
    <scope>NUCLEOTIDE SEQUENCE [LARGE SCALE GENOMIC DNA]</scope>
    <source>
        <strain evidence="1">HOLO01</strain>
    </source>
</reference>
<comment type="caution">
    <text evidence="1">The sequence shown here is derived from an EMBL/GenBank/DDBJ whole genome shotgun (WGS) entry which is preliminary data.</text>
</comment>
<proteinExistence type="predicted"/>
<dbReference type="AlphaFoldDB" id="A0A4Q7DHB5"/>
<name>A0A4Q7DHB5_9PROT</name>
<accession>A0A4Q7DHB5</accession>
<protein>
    <recommendedName>
        <fullName evidence="3">Cupin domain-containing protein</fullName>
    </recommendedName>
</protein>
<evidence type="ECO:0008006" key="3">
    <source>
        <dbReference type="Google" id="ProtNLM"/>
    </source>
</evidence>